<evidence type="ECO:0000313" key="6">
    <source>
        <dbReference type="EMBL" id="THG88340.1"/>
    </source>
</evidence>
<feature type="domain" description="LiaF transmembrane" evidence="4">
    <location>
        <begin position="6"/>
        <end position="93"/>
    </location>
</feature>
<dbReference type="RefSeq" id="WP_003320582.1">
    <property type="nucleotide sequence ID" value="NZ_ALPT02000016.1"/>
</dbReference>
<dbReference type="Proteomes" id="UP000002754">
    <property type="component" value="Unassembled WGS sequence"/>
</dbReference>
<dbReference type="AlphaFoldDB" id="A0A094WMI6"/>
<dbReference type="InterPro" id="IPR024425">
    <property type="entry name" value="LiaF-like_C"/>
</dbReference>
<feature type="compositionally biased region" description="Polar residues" evidence="1">
    <location>
        <begin position="177"/>
        <end position="191"/>
    </location>
</feature>
<gene>
    <name evidence="6" type="ORF">AJ85_07270</name>
    <name evidence="5" type="ORF">BALCAV_0206665</name>
</gene>
<reference evidence="6 8" key="2">
    <citation type="submission" date="2014-01" db="EMBL/GenBank/DDBJ databases">
        <title>Draft genome sequencing of Bacillus alcalophilus CGMCC 1.3604.</title>
        <authorList>
            <person name="Yang J."/>
            <person name="Diao L."/>
            <person name="Yang S."/>
        </authorList>
    </citation>
    <scope>NUCLEOTIDE SEQUENCE [LARGE SCALE GENOMIC DNA]</scope>
    <source>
        <strain evidence="6 8">CGMCC 1.3604</strain>
    </source>
</reference>
<keyword evidence="2" id="KW-0812">Transmembrane</keyword>
<evidence type="ECO:0000313" key="7">
    <source>
        <dbReference type="Proteomes" id="UP000002754"/>
    </source>
</evidence>
<sequence>MSKKFLFGLVIIIIGVNLLLNAFFSQAGSLIAPLIFIVIGYYFYQRGRRVLSTIFFIMSAIMIFDQFFGLNFIALLFAGIFLFYGMKLMKGSSYEEQSNSRKRRKKRQLQAKQKRKRRVTEEEITSNKMDDEDDKWDYRHDYDFEEELPFKKGNQRIDDRDVHTSSRSDDPRIAARSFNSSNGSSEKTRTTYSTGNYAPVIKRNILGDIHYNREQFELKDMTIWNGIGDIRVDLSRAIIPEGEHIIIIQAVIGQVDLYVPEDLKVTIQAYSFIGDVSIFHEKHSGFNQQIHIAPSDYKQSPRRIKLILNTLVGEVRVRSI</sequence>
<feature type="region of interest" description="Disordered" evidence="1">
    <location>
        <begin position="95"/>
        <end position="126"/>
    </location>
</feature>
<dbReference type="EMBL" id="JALP01000397">
    <property type="protein sequence ID" value="THG88340.1"/>
    <property type="molecule type" value="Genomic_DNA"/>
</dbReference>
<name>A0A094WMI6_ALKAL</name>
<reference evidence="5 7" key="1">
    <citation type="journal article" date="2014" name="Genome Announc.">
        <title>Draft Genome Sequence of Bacillus alcalophilus AV1934, a Classic Alkaliphile Isolated from Human Feces in 1934.</title>
        <authorList>
            <person name="Attie O."/>
            <person name="Jayaprakash A."/>
            <person name="Shah H."/>
            <person name="Paulsen I.T."/>
            <person name="Morino M."/>
            <person name="Takahashi Y."/>
            <person name="Narumi I."/>
            <person name="Sachidanandam R."/>
            <person name="Satoh K."/>
            <person name="Ito M."/>
            <person name="Krulwich T.A."/>
        </authorList>
    </citation>
    <scope>NUCLEOTIDE SEQUENCE [LARGE SCALE GENOMIC DNA]</scope>
    <source>
        <strain evidence="5 7">AV1934</strain>
    </source>
</reference>
<evidence type="ECO:0000313" key="8">
    <source>
        <dbReference type="Proteomes" id="UP000297014"/>
    </source>
</evidence>
<feature type="transmembrane region" description="Helical" evidence="2">
    <location>
        <begin position="56"/>
        <end position="84"/>
    </location>
</feature>
<dbReference type="Pfam" id="PF22570">
    <property type="entry name" value="LiaF-TM"/>
    <property type="match status" value="1"/>
</dbReference>
<comment type="caution">
    <text evidence="5">The sequence shown here is derived from an EMBL/GenBank/DDBJ whole genome shotgun (WGS) entry which is preliminary data.</text>
</comment>
<feature type="compositionally biased region" description="Basic residues" evidence="1">
    <location>
        <begin position="100"/>
        <end position="118"/>
    </location>
</feature>
<evidence type="ECO:0000313" key="5">
    <source>
        <dbReference type="EMBL" id="KGA98076.1"/>
    </source>
</evidence>
<evidence type="ECO:0000256" key="2">
    <source>
        <dbReference type="SAM" id="Phobius"/>
    </source>
</evidence>
<feature type="compositionally biased region" description="Basic and acidic residues" evidence="1">
    <location>
        <begin position="155"/>
        <end position="173"/>
    </location>
</feature>
<feature type="region of interest" description="Disordered" evidence="1">
    <location>
        <begin position="155"/>
        <end position="191"/>
    </location>
</feature>
<dbReference type="OrthoDB" id="2351415at2"/>
<evidence type="ECO:0000259" key="4">
    <source>
        <dbReference type="Pfam" id="PF22570"/>
    </source>
</evidence>
<keyword evidence="2" id="KW-1133">Transmembrane helix</keyword>
<evidence type="ECO:0000259" key="3">
    <source>
        <dbReference type="Pfam" id="PF09922"/>
    </source>
</evidence>
<proteinExistence type="predicted"/>
<organism evidence="5 7">
    <name type="scientific">Alkalihalobacillus alcalophilus ATCC 27647 = CGMCC 1.3604</name>
    <dbReference type="NCBI Taxonomy" id="1218173"/>
    <lineage>
        <taxon>Bacteria</taxon>
        <taxon>Bacillati</taxon>
        <taxon>Bacillota</taxon>
        <taxon>Bacilli</taxon>
        <taxon>Bacillales</taxon>
        <taxon>Bacillaceae</taxon>
        <taxon>Alkalihalobacillus</taxon>
    </lineage>
</organism>
<dbReference type="Pfam" id="PF09922">
    <property type="entry name" value="LiaF-like_C"/>
    <property type="match status" value="1"/>
</dbReference>
<dbReference type="EMBL" id="ALPT02000016">
    <property type="protein sequence ID" value="KGA98076.1"/>
    <property type="molecule type" value="Genomic_DNA"/>
</dbReference>
<dbReference type="Proteomes" id="UP000297014">
    <property type="component" value="Unassembled WGS sequence"/>
</dbReference>
<dbReference type="InterPro" id="IPR054331">
    <property type="entry name" value="LiaF_TM"/>
</dbReference>
<feature type="transmembrane region" description="Helical" evidence="2">
    <location>
        <begin position="27"/>
        <end position="44"/>
    </location>
</feature>
<accession>A0A094WMI6</accession>
<dbReference type="InterPro" id="IPR047793">
    <property type="entry name" value="LiaF_C"/>
</dbReference>
<dbReference type="eggNOG" id="COG4758">
    <property type="taxonomic scope" value="Bacteria"/>
</dbReference>
<evidence type="ECO:0000256" key="1">
    <source>
        <dbReference type="SAM" id="MobiDB-lite"/>
    </source>
</evidence>
<keyword evidence="2" id="KW-0472">Membrane</keyword>
<feature type="domain" description="Cell wall-active antibiotics response LiaF-like C-terminal" evidence="3">
    <location>
        <begin position="206"/>
        <end position="317"/>
    </location>
</feature>
<feature type="transmembrane region" description="Helical" evidence="2">
    <location>
        <begin position="5"/>
        <end position="21"/>
    </location>
</feature>
<protein>
    <submittedName>
        <fullName evidence="5">Uncharacterized protein</fullName>
    </submittedName>
</protein>
<dbReference type="STRING" id="1218173.BALCAV_0206665"/>
<dbReference type="NCBIfam" id="NF040535">
    <property type="entry name" value="LiaF_C_term"/>
    <property type="match status" value="1"/>
</dbReference>
<keyword evidence="7" id="KW-1185">Reference proteome</keyword>